<dbReference type="Proteomes" id="UP000535890">
    <property type="component" value="Unassembled WGS sequence"/>
</dbReference>
<dbReference type="AlphaFoldDB" id="A0A7Y9DXF2"/>
<proteinExistence type="predicted"/>
<organism evidence="2 3">
    <name type="scientific">Actinomycetospora corticicola</name>
    <dbReference type="NCBI Taxonomy" id="663602"/>
    <lineage>
        <taxon>Bacteria</taxon>
        <taxon>Bacillati</taxon>
        <taxon>Actinomycetota</taxon>
        <taxon>Actinomycetes</taxon>
        <taxon>Pseudonocardiales</taxon>
        <taxon>Pseudonocardiaceae</taxon>
        <taxon>Actinomycetospora</taxon>
    </lineage>
</organism>
<evidence type="ECO:0000313" key="3">
    <source>
        <dbReference type="Proteomes" id="UP000535890"/>
    </source>
</evidence>
<feature type="region of interest" description="Disordered" evidence="1">
    <location>
        <begin position="21"/>
        <end position="57"/>
    </location>
</feature>
<reference evidence="2 3" key="1">
    <citation type="submission" date="2020-07" db="EMBL/GenBank/DDBJ databases">
        <title>Sequencing the genomes of 1000 actinobacteria strains.</title>
        <authorList>
            <person name="Klenk H.-P."/>
        </authorList>
    </citation>
    <scope>NUCLEOTIDE SEQUENCE [LARGE SCALE GENOMIC DNA]</scope>
    <source>
        <strain evidence="2 3">DSM 45772</strain>
    </source>
</reference>
<accession>A0A7Y9DXF2</accession>
<keyword evidence="3" id="KW-1185">Reference proteome</keyword>
<gene>
    <name evidence="2" type="ORF">BJ983_003410</name>
</gene>
<evidence type="ECO:0000313" key="2">
    <source>
        <dbReference type="EMBL" id="NYD37308.1"/>
    </source>
</evidence>
<evidence type="ECO:0000256" key="1">
    <source>
        <dbReference type="SAM" id="MobiDB-lite"/>
    </source>
</evidence>
<dbReference type="RefSeq" id="WP_179794880.1">
    <property type="nucleotide sequence ID" value="NZ_BAABHP010000014.1"/>
</dbReference>
<protein>
    <submittedName>
        <fullName evidence="2">Uncharacterized protein</fullName>
    </submittedName>
</protein>
<name>A0A7Y9DXF2_9PSEU</name>
<comment type="caution">
    <text evidence="2">The sequence shown here is derived from an EMBL/GenBank/DDBJ whole genome shotgun (WGS) entry which is preliminary data.</text>
</comment>
<sequence>MSAPERPDLPDLDVLSRVLDGLRSLPEQTRRRAEGTPGRPVDDGPSDATAVPLPRRR</sequence>
<dbReference type="EMBL" id="JACCBN010000001">
    <property type="protein sequence ID" value="NYD37308.1"/>
    <property type="molecule type" value="Genomic_DNA"/>
</dbReference>